<sequence length="70" mass="8051">MGLVDAKNNVPQHQRFYQSAYKAHTRLWMINPRSRYILTPYLIILWGSAAAGLYGAGRKVLGYKTYFGKE</sequence>
<evidence type="ECO:0000256" key="2">
    <source>
        <dbReference type="ARBA" id="ARBA00022792"/>
    </source>
</evidence>
<dbReference type="EMBL" id="LKCW01000031">
    <property type="protein sequence ID" value="KPM43569.1"/>
    <property type="molecule type" value="Genomic_DNA"/>
</dbReference>
<feature type="transmembrane region" description="Helical" evidence="5">
    <location>
        <begin position="36"/>
        <end position="56"/>
    </location>
</feature>
<keyword evidence="4 5" id="KW-0472">Membrane</keyword>
<evidence type="ECO:0000313" key="7">
    <source>
        <dbReference type="Proteomes" id="UP000050424"/>
    </source>
</evidence>
<keyword evidence="7" id="KW-1185">Reference proteome</keyword>
<proteinExistence type="predicted"/>
<reference evidence="6 7" key="1">
    <citation type="submission" date="2015-09" db="EMBL/GenBank/DDBJ databases">
        <title>Draft genome of a European isolate of the apple canker pathogen Neonectria ditissima.</title>
        <authorList>
            <person name="Gomez-Cortecero A."/>
            <person name="Harrison R.J."/>
            <person name="Armitage A.D."/>
        </authorList>
    </citation>
    <scope>NUCLEOTIDE SEQUENCE [LARGE SCALE GENOMIC DNA]</scope>
    <source>
        <strain evidence="6 7">R09/05</strain>
    </source>
</reference>
<keyword evidence="5" id="KW-0812">Transmembrane</keyword>
<dbReference type="Pfam" id="PF02238">
    <property type="entry name" value="COX7a"/>
    <property type="match status" value="1"/>
</dbReference>
<name>A0A0P7BR05_9HYPO</name>
<evidence type="ECO:0000256" key="3">
    <source>
        <dbReference type="ARBA" id="ARBA00023128"/>
    </source>
</evidence>
<dbReference type="Proteomes" id="UP000050424">
    <property type="component" value="Unassembled WGS sequence"/>
</dbReference>
<comment type="caution">
    <text evidence="6">The sequence shown here is derived from an EMBL/GenBank/DDBJ whole genome shotgun (WGS) entry which is preliminary data.</text>
</comment>
<keyword evidence="3" id="KW-0496">Mitochondrion</keyword>
<keyword evidence="5" id="KW-1133">Transmembrane helix</keyword>
<evidence type="ECO:0000313" key="6">
    <source>
        <dbReference type="EMBL" id="KPM43569.1"/>
    </source>
</evidence>
<gene>
    <name evidence="6" type="ORF">AK830_g3014</name>
</gene>
<comment type="subcellular location">
    <subcellularLocation>
        <location evidence="1">Mitochondrion inner membrane</location>
    </subcellularLocation>
</comment>
<protein>
    <recommendedName>
        <fullName evidence="8">Cytochrome c oxidase subunit 7</fullName>
    </recommendedName>
</protein>
<dbReference type="OrthoDB" id="5511599at2759"/>
<dbReference type="STRING" id="78410.A0A0P7BR05"/>
<dbReference type="InterPro" id="IPR039297">
    <property type="entry name" value="COX7a"/>
</dbReference>
<evidence type="ECO:0000256" key="5">
    <source>
        <dbReference type="SAM" id="Phobius"/>
    </source>
</evidence>
<evidence type="ECO:0008006" key="8">
    <source>
        <dbReference type="Google" id="ProtNLM"/>
    </source>
</evidence>
<evidence type="ECO:0000256" key="1">
    <source>
        <dbReference type="ARBA" id="ARBA00004273"/>
    </source>
</evidence>
<accession>A0A0P7BR05</accession>
<organism evidence="6 7">
    <name type="scientific">Neonectria ditissima</name>
    <dbReference type="NCBI Taxonomy" id="78410"/>
    <lineage>
        <taxon>Eukaryota</taxon>
        <taxon>Fungi</taxon>
        <taxon>Dikarya</taxon>
        <taxon>Ascomycota</taxon>
        <taxon>Pezizomycotina</taxon>
        <taxon>Sordariomycetes</taxon>
        <taxon>Hypocreomycetidae</taxon>
        <taxon>Hypocreales</taxon>
        <taxon>Nectriaceae</taxon>
        <taxon>Neonectria</taxon>
    </lineage>
</organism>
<keyword evidence="2" id="KW-0999">Mitochondrion inner membrane</keyword>
<dbReference type="AlphaFoldDB" id="A0A0P7BR05"/>
<evidence type="ECO:0000256" key="4">
    <source>
        <dbReference type="ARBA" id="ARBA00023136"/>
    </source>
</evidence>
<dbReference type="GO" id="GO:0005743">
    <property type="term" value="C:mitochondrial inner membrane"/>
    <property type="evidence" value="ECO:0007669"/>
    <property type="project" value="UniProtKB-SubCell"/>
</dbReference>